<dbReference type="SMART" id="SM00824">
    <property type="entry name" value="PKS_TE"/>
    <property type="match status" value="1"/>
</dbReference>
<sequence length="288" mass="32556">MDERSILVSLQRGDESRLPFFCVHPAAGNVLCYRKLVQYLDDTQPFYGLQVPHLYGAKAPYTCLEEIATAYRQAIQDLQPRGPYLLGGWSMGGLIAFEIAIQLQQLGEPVELLALFDTYLPDGSNWEEQNNPAMLIRYAMDIAGVDGPDEAELQQMSEEEQQAWVARLTARPEISWTTEGESQAFVQNILYQSFHNARIAAQYTLHTPFDGTITLFRTATDALPLLQQMTSTEQGHDLSVSWREFATEGVEVHMVPGEHDTMLNEPAVCHVARTLQSCLDKVQQRLYW</sequence>
<gene>
    <name evidence="4" type="ORF">KTC_23780</name>
</gene>
<protein>
    <recommendedName>
        <fullName evidence="3">Thioesterase TesA-like domain-containing protein</fullName>
    </recommendedName>
</protein>
<dbReference type="EMBL" id="AP019376">
    <property type="protein sequence ID" value="BBH87627.1"/>
    <property type="molecule type" value="Genomic_DNA"/>
</dbReference>
<comment type="similarity">
    <text evidence="1">Belongs to the thioesterase family.</text>
</comment>
<dbReference type="InterPro" id="IPR029058">
    <property type="entry name" value="AB_hydrolase_fold"/>
</dbReference>
<dbReference type="SUPFAM" id="SSF53474">
    <property type="entry name" value="alpha/beta-Hydrolases"/>
    <property type="match status" value="1"/>
</dbReference>
<reference evidence="4" key="1">
    <citation type="submission" date="2018-12" db="EMBL/GenBank/DDBJ databases">
        <title>Novel natural products biosynthetic potential of the class Ktedonobacteria.</title>
        <authorList>
            <person name="Zheng Y."/>
            <person name="Saitou A."/>
            <person name="Wang C.M."/>
            <person name="Toyoda A."/>
            <person name="Minakuchi Y."/>
            <person name="Sekiguchi Y."/>
            <person name="Ueda K."/>
            <person name="Takano H."/>
            <person name="Sakai Y."/>
            <person name="Yokota A."/>
            <person name="Yabe S."/>
        </authorList>
    </citation>
    <scope>NUCLEOTIDE SEQUENCE</scope>
    <source>
        <strain evidence="4">COM3</strain>
    </source>
</reference>
<evidence type="ECO:0000256" key="2">
    <source>
        <dbReference type="ARBA" id="ARBA00022801"/>
    </source>
</evidence>
<dbReference type="GO" id="GO:0016787">
    <property type="term" value="F:hydrolase activity"/>
    <property type="evidence" value="ECO:0007669"/>
    <property type="project" value="UniProtKB-KW"/>
</dbReference>
<dbReference type="PANTHER" id="PTHR11487">
    <property type="entry name" value="THIOESTERASE"/>
    <property type="match status" value="1"/>
</dbReference>
<dbReference type="InterPro" id="IPR001031">
    <property type="entry name" value="Thioesterase"/>
</dbReference>
<proteinExistence type="inferred from homology"/>
<dbReference type="GO" id="GO:0008610">
    <property type="term" value="P:lipid biosynthetic process"/>
    <property type="evidence" value="ECO:0007669"/>
    <property type="project" value="TreeGrafter"/>
</dbReference>
<evidence type="ECO:0000256" key="1">
    <source>
        <dbReference type="ARBA" id="ARBA00007169"/>
    </source>
</evidence>
<name>A0A455SGP4_9CHLR</name>
<feature type="domain" description="Thioesterase TesA-like" evidence="3">
    <location>
        <begin position="21"/>
        <end position="279"/>
    </location>
</feature>
<evidence type="ECO:0000313" key="4">
    <source>
        <dbReference type="EMBL" id="BBH87627.1"/>
    </source>
</evidence>
<organism evidence="4">
    <name type="scientific">Thermosporothrix sp. COM3</name>
    <dbReference type="NCBI Taxonomy" id="2490863"/>
    <lineage>
        <taxon>Bacteria</taxon>
        <taxon>Bacillati</taxon>
        <taxon>Chloroflexota</taxon>
        <taxon>Ktedonobacteria</taxon>
        <taxon>Ktedonobacterales</taxon>
        <taxon>Thermosporotrichaceae</taxon>
        <taxon>Thermosporothrix</taxon>
    </lineage>
</organism>
<dbReference type="AlphaFoldDB" id="A0A455SGP4"/>
<dbReference type="Gene3D" id="3.40.50.1820">
    <property type="entry name" value="alpha/beta hydrolase"/>
    <property type="match status" value="1"/>
</dbReference>
<dbReference type="PANTHER" id="PTHR11487:SF0">
    <property type="entry name" value="S-ACYL FATTY ACID SYNTHASE THIOESTERASE, MEDIUM CHAIN"/>
    <property type="match status" value="1"/>
</dbReference>
<dbReference type="InterPro" id="IPR020802">
    <property type="entry name" value="TesA-like"/>
</dbReference>
<keyword evidence="2" id="KW-0378">Hydrolase</keyword>
<accession>A0A455SGP4</accession>
<dbReference type="Pfam" id="PF00975">
    <property type="entry name" value="Thioesterase"/>
    <property type="match status" value="1"/>
</dbReference>
<evidence type="ECO:0000259" key="3">
    <source>
        <dbReference type="SMART" id="SM00824"/>
    </source>
</evidence>
<dbReference type="InterPro" id="IPR012223">
    <property type="entry name" value="TEII"/>
</dbReference>